<dbReference type="OrthoDB" id="6414449at2759"/>
<keyword evidence="2" id="KW-1015">Disulfide bond</keyword>
<dbReference type="Gene3D" id="2.10.25.10">
    <property type="entry name" value="Laminin"/>
    <property type="match status" value="1"/>
</dbReference>
<reference evidence="5 6" key="1">
    <citation type="journal article" date="2017" name="Gigascience">
        <title>Draft genome of the honey bee ectoparasitic mite, Tropilaelaps mercedesae, is shaped by the parasitic life history.</title>
        <authorList>
            <person name="Dong X."/>
            <person name="Armstrong S.D."/>
            <person name="Xia D."/>
            <person name="Makepeace B.L."/>
            <person name="Darby A.C."/>
            <person name="Kadowaki T."/>
        </authorList>
    </citation>
    <scope>NUCLEOTIDE SEQUENCE [LARGE SCALE GENOMIC DNA]</scope>
    <source>
        <strain evidence="5">Wuxi-XJTLU</strain>
    </source>
</reference>
<dbReference type="AlphaFoldDB" id="A0A1V9X1I0"/>
<dbReference type="EMBL" id="MNPL01029382">
    <property type="protein sequence ID" value="OQR67268.1"/>
    <property type="molecule type" value="Genomic_DNA"/>
</dbReference>
<protein>
    <submittedName>
        <fullName evidence="5">Chymotrypsin-elastase inhibitor ixodidin-like</fullName>
    </submittedName>
</protein>
<evidence type="ECO:0000313" key="5">
    <source>
        <dbReference type="EMBL" id="OQR67268.1"/>
    </source>
</evidence>
<name>A0A1V9X1I0_9ACAR</name>
<feature type="transmembrane region" description="Helical" evidence="3">
    <location>
        <begin position="12"/>
        <end position="31"/>
    </location>
</feature>
<dbReference type="PANTHER" id="PTHR23259">
    <property type="entry name" value="RIDDLE"/>
    <property type="match status" value="1"/>
</dbReference>
<dbReference type="GO" id="GO:0030414">
    <property type="term" value="F:peptidase inhibitor activity"/>
    <property type="evidence" value="ECO:0007669"/>
    <property type="project" value="UniProtKB-KW"/>
</dbReference>
<keyword evidence="1" id="KW-0646">Protease inhibitor</keyword>
<evidence type="ECO:0000313" key="6">
    <source>
        <dbReference type="Proteomes" id="UP000192247"/>
    </source>
</evidence>
<dbReference type="InParanoid" id="A0A1V9X1I0"/>
<dbReference type="PANTHER" id="PTHR23259:SF70">
    <property type="entry name" value="ACCESSORY GLAND PROTEIN ACP62F-RELATED"/>
    <property type="match status" value="1"/>
</dbReference>
<keyword evidence="6" id="KW-1185">Reference proteome</keyword>
<dbReference type="InterPro" id="IPR036084">
    <property type="entry name" value="Ser_inhib-like_sf"/>
</dbReference>
<dbReference type="CDD" id="cd19941">
    <property type="entry name" value="TIL"/>
    <property type="match status" value="1"/>
</dbReference>
<feature type="domain" description="TIL" evidence="4">
    <location>
        <begin position="44"/>
        <end position="95"/>
    </location>
</feature>
<proteinExistence type="predicted"/>
<gene>
    <name evidence="5" type="ORF">BIW11_13619</name>
</gene>
<evidence type="ECO:0000256" key="2">
    <source>
        <dbReference type="ARBA" id="ARBA00023157"/>
    </source>
</evidence>
<dbReference type="SUPFAM" id="SSF57567">
    <property type="entry name" value="Serine protease inhibitors"/>
    <property type="match status" value="1"/>
</dbReference>
<evidence type="ECO:0000256" key="3">
    <source>
        <dbReference type="SAM" id="Phobius"/>
    </source>
</evidence>
<dbReference type="Proteomes" id="UP000192247">
    <property type="component" value="Unassembled WGS sequence"/>
</dbReference>
<organism evidence="5 6">
    <name type="scientific">Tropilaelaps mercedesae</name>
    <dbReference type="NCBI Taxonomy" id="418985"/>
    <lineage>
        <taxon>Eukaryota</taxon>
        <taxon>Metazoa</taxon>
        <taxon>Ecdysozoa</taxon>
        <taxon>Arthropoda</taxon>
        <taxon>Chelicerata</taxon>
        <taxon>Arachnida</taxon>
        <taxon>Acari</taxon>
        <taxon>Parasitiformes</taxon>
        <taxon>Mesostigmata</taxon>
        <taxon>Gamasina</taxon>
        <taxon>Dermanyssoidea</taxon>
        <taxon>Laelapidae</taxon>
        <taxon>Tropilaelaps</taxon>
    </lineage>
</organism>
<dbReference type="InterPro" id="IPR051368">
    <property type="entry name" value="SerProtInhib-TIL_Domain"/>
</dbReference>
<comment type="caution">
    <text evidence="5">The sequence shown here is derived from an EMBL/GenBank/DDBJ whole genome shotgun (WGS) entry which is preliminary data.</text>
</comment>
<keyword evidence="3" id="KW-0812">Transmembrane</keyword>
<evidence type="ECO:0000259" key="4">
    <source>
        <dbReference type="Pfam" id="PF01826"/>
    </source>
</evidence>
<dbReference type="InterPro" id="IPR002919">
    <property type="entry name" value="TIL_dom"/>
</dbReference>
<keyword evidence="3" id="KW-1133">Transmembrane helix</keyword>
<accession>A0A1V9X1I0</accession>
<keyword evidence="3" id="KW-0472">Membrane</keyword>
<sequence length="99" mass="11011">MKDISLGNSFLLRLAVFACVAVAAVTAMLVHEVEEDEEICMDAPKEVYFFCGSTCEPTCANPQGVWCTKRCVPGCFCRKGFVRLPNGRCGHPTDCRRFR</sequence>
<evidence type="ECO:0000256" key="1">
    <source>
        <dbReference type="ARBA" id="ARBA00022690"/>
    </source>
</evidence>
<dbReference type="Pfam" id="PF01826">
    <property type="entry name" value="TIL"/>
    <property type="match status" value="1"/>
</dbReference>